<protein>
    <submittedName>
        <fullName evidence="1">Uncharacterized protein</fullName>
    </submittedName>
</protein>
<dbReference type="EMBL" id="LAZR01000284">
    <property type="protein sequence ID" value="KKN77132.1"/>
    <property type="molecule type" value="Genomic_DNA"/>
</dbReference>
<proteinExistence type="predicted"/>
<comment type="caution">
    <text evidence="1">The sequence shown here is derived from an EMBL/GenBank/DDBJ whole genome shotgun (WGS) entry which is preliminary data.</text>
</comment>
<sequence>MKLTIQKLFICILLSILLLLNFVSASTINATDTFDRTNSNTLGTSSDGNISYTEAGGFDDIMRISSNLLTGVQAHSGEGECARLDYQETPNYFNVSGGGLNVTITIIAPEGYYFQWKFANKSVACSDVGAMAGASGVIVSFGTNFAAPHLYYFNDTTTSGSIETDAGGIGEYSVVINETHIIAYVDGALNWSNEHTGKFDSDFSQGLYIYGAMASFDNQDPMKIDNLSIRNYPAAPNSAPNVPTITSPYNNEINNTRKIEFNSSDTEGDAVSYTIYINGTFNISTTTNVTVWNGSDGVYSLTMTANDSTGVSANSSAIIFTLDTTTPSWSGNQTNATLMKINGDAQFNITVTDSGSSLSYYIFSWNGTGVWSNATNGTISSDSVKLIINKSTNLSQGNTVGYRWYANDSLNQWNNSMLRTFVVANSVPSVPTVTSPYNGEINNTRKIEFNSSDVDGGTITYNIYINGTLNITTTTNVTDWNASDGVYNLTITAYDQINSSSNSSVIVFTLDATPPGIANITVAGLNRSGDTFYVNITARDNLTGINWTISQNQTGTWQNTTWSATWTAAGDWFIAVYSATITATKNTVFSIIGYVKDEANNIAQSVTTSLTVGNALPTITNFTFPTATPDRTNINITINWSNSSDADGDTVYYRLWVGDASPPTWLYYNNTDSNFTTNLSDGTYYFSVDVFDGTDYNSNTSIYRLDVDTTSPILYQNFTDPFNTSLTYFLINYTVTDEGDLWSVNSTVINSSGAVICSNGTINLSVNSYNYVYNCSLPKVDNETFNGTVIAYDAHTSLNFKISPSKINVDENSRKFDFDGVTVQMTSTIGTIEEMAYQELGDRYSFSYTMVGMPALSKNGTYHYIFKLPANAFYLATSQYQGHFIIPSKKMGIDFEGPKGTFVINKTVVHFYTTETNLTFNSIFSLNNVTDTFQLTVDNIAPRISYSSPTPDNGSVKVGNLITINVSFTEAHLDTCTLEWNGVNESMTINSTDSYCNITKATIDGTGYIYRVYANDTYGNINMTSIRNVTENSLPTATLLNFTPYPVYTNASVNITYTFTDAENQTNDASTFKWFNNSVVISGVTGNQLGKDNISGDINITAEVTPNDGYENGVSVNFSIITLSTIPNITYINLTPYPAYNNATIVPNITTHDNDGDVVSIYYNWYINGSWLNLSNTTTINLSADYFNRTHNVTLRATPFDVGGSGVEREASITILNIPLIITMMSPTSGTFTTWIPFQCEAYDDDVPKDTLLYTISVYYNNGSLTGWYNITNQSISGTGLLYVYNVTQQTNISWKCTVTDGIDTVSATIGNLGIGKEPFVYIGSPVADYYIENQPINLVVSCYLPTTYNYGIAYSWVDCNNDGYWDKAVDYTNSSINVHSVSDTIQCIRLNAGESTIMGGCVFEKETSKIWKDPFCSKISHTKNFCSVSAQYKVNVHEDPNKAIFR</sequence>
<organism evidence="1">
    <name type="scientific">marine sediment metagenome</name>
    <dbReference type="NCBI Taxonomy" id="412755"/>
    <lineage>
        <taxon>unclassified sequences</taxon>
        <taxon>metagenomes</taxon>
        <taxon>ecological metagenomes</taxon>
    </lineage>
</organism>
<name>A0A0F9TQA3_9ZZZZ</name>
<reference evidence="1" key="1">
    <citation type="journal article" date="2015" name="Nature">
        <title>Complex archaea that bridge the gap between prokaryotes and eukaryotes.</title>
        <authorList>
            <person name="Spang A."/>
            <person name="Saw J.H."/>
            <person name="Jorgensen S.L."/>
            <person name="Zaremba-Niedzwiedzka K."/>
            <person name="Martijn J."/>
            <person name="Lind A.E."/>
            <person name="van Eijk R."/>
            <person name="Schleper C."/>
            <person name="Guy L."/>
            <person name="Ettema T.J."/>
        </authorList>
    </citation>
    <scope>NUCLEOTIDE SEQUENCE</scope>
</reference>
<gene>
    <name evidence="1" type="ORF">LCGC14_0363280</name>
</gene>
<evidence type="ECO:0000313" key="1">
    <source>
        <dbReference type="EMBL" id="KKN77132.1"/>
    </source>
</evidence>
<accession>A0A0F9TQA3</accession>